<dbReference type="SUPFAM" id="SSF81321">
    <property type="entry name" value="Family A G protein-coupled receptor-like"/>
    <property type="match status" value="1"/>
</dbReference>
<evidence type="ECO:0000313" key="12">
    <source>
        <dbReference type="Ensembl" id="ENSMODP00000004977.3"/>
    </source>
</evidence>
<dbReference type="Pfam" id="PF00001">
    <property type="entry name" value="7tm_1"/>
    <property type="match status" value="1"/>
</dbReference>
<dbReference type="InterPro" id="IPR026234">
    <property type="entry name" value="MRGPCRFAMILY"/>
</dbReference>
<dbReference type="HOGENOM" id="CLU_009579_4_1_1"/>
<keyword evidence="5" id="KW-0297">G-protein coupled receptor</keyword>
<feature type="transmembrane region" description="Helical" evidence="10">
    <location>
        <begin position="169"/>
        <end position="192"/>
    </location>
</feature>
<evidence type="ECO:0000256" key="6">
    <source>
        <dbReference type="ARBA" id="ARBA00023136"/>
    </source>
</evidence>
<feature type="transmembrane region" description="Helical" evidence="10">
    <location>
        <begin position="204"/>
        <end position="229"/>
    </location>
</feature>
<organism evidence="12 13">
    <name type="scientific">Monodelphis domestica</name>
    <name type="common">Gray short-tailed opossum</name>
    <dbReference type="NCBI Taxonomy" id="13616"/>
    <lineage>
        <taxon>Eukaryota</taxon>
        <taxon>Metazoa</taxon>
        <taxon>Chordata</taxon>
        <taxon>Craniata</taxon>
        <taxon>Vertebrata</taxon>
        <taxon>Euteleostomi</taxon>
        <taxon>Mammalia</taxon>
        <taxon>Metatheria</taxon>
        <taxon>Didelphimorphia</taxon>
        <taxon>Didelphidae</taxon>
        <taxon>Monodelphis</taxon>
    </lineage>
</organism>
<dbReference type="Bgee" id="ENSMODG00000004049">
    <property type="expression patterns" value="Expressed in heart and 2 other cell types or tissues"/>
</dbReference>
<feature type="transmembrane region" description="Helical" evidence="10">
    <location>
        <begin position="20"/>
        <end position="42"/>
    </location>
</feature>
<dbReference type="Ensembl" id="ENSMODT00000005084.3">
    <property type="protein sequence ID" value="ENSMODP00000004977.3"/>
    <property type="gene ID" value="ENSMODG00000004049.3"/>
</dbReference>
<evidence type="ECO:0000256" key="4">
    <source>
        <dbReference type="ARBA" id="ARBA00022989"/>
    </source>
</evidence>
<keyword evidence="6 10" id="KW-0472">Membrane</keyword>
<dbReference type="InParanoid" id="F7C3W6"/>
<dbReference type="eggNOG" id="ENOG502SNJC">
    <property type="taxonomic scope" value="Eukaryota"/>
</dbReference>
<evidence type="ECO:0000256" key="9">
    <source>
        <dbReference type="ARBA" id="ARBA00023224"/>
    </source>
</evidence>
<dbReference type="InterPro" id="IPR000276">
    <property type="entry name" value="GPCR_Rhodpsn"/>
</dbReference>
<evidence type="ECO:0000256" key="1">
    <source>
        <dbReference type="ARBA" id="ARBA00004651"/>
    </source>
</evidence>
<feature type="transmembrane region" description="Helical" evidence="10">
    <location>
        <begin position="54"/>
        <end position="76"/>
    </location>
</feature>
<evidence type="ECO:0000259" key="11">
    <source>
        <dbReference type="PROSITE" id="PS50262"/>
    </source>
</evidence>
<keyword evidence="8" id="KW-0325">Glycoprotein</keyword>
<keyword evidence="4 10" id="KW-1133">Transmembrane helix</keyword>
<keyword evidence="3 10" id="KW-0812">Transmembrane</keyword>
<dbReference type="PRINTS" id="PR00237">
    <property type="entry name" value="GPCRRHODOPSN"/>
</dbReference>
<protein>
    <recommendedName>
        <fullName evidence="11">G-protein coupled receptors family 1 profile domain-containing protein</fullName>
    </recommendedName>
</protein>
<proteinExistence type="predicted"/>
<feature type="transmembrane region" description="Helical" evidence="10">
    <location>
        <begin position="96"/>
        <end position="119"/>
    </location>
</feature>
<dbReference type="Gene3D" id="1.20.1070.10">
    <property type="entry name" value="Rhodopsin 7-helix transmembrane proteins"/>
    <property type="match status" value="1"/>
</dbReference>
<dbReference type="GO" id="GO:0004930">
    <property type="term" value="F:G protein-coupled receptor activity"/>
    <property type="evidence" value="ECO:0000318"/>
    <property type="project" value="GO_Central"/>
</dbReference>
<dbReference type="PANTHER" id="PTHR11334">
    <property type="entry name" value="MAS-RELATED G-PROTEIN COUPLED RECEPTOR"/>
    <property type="match status" value="1"/>
</dbReference>
<keyword evidence="13" id="KW-1185">Reference proteome</keyword>
<keyword evidence="2" id="KW-1003">Cell membrane</keyword>
<dbReference type="PANTHER" id="PTHR11334:SF57">
    <property type="entry name" value="MAS-RELATED G-PROTEIN COUPLED RECEPTOR MEMBER D"/>
    <property type="match status" value="1"/>
</dbReference>
<evidence type="ECO:0000256" key="8">
    <source>
        <dbReference type="ARBA" id="ARBA00023180"/>
    </source>
</evidence>
<evidence type="ECO:0000256" key="2">
    <source>
        <dbReference type="ARBA" id="ARBA00022475"/>
    </source>
</evidence>
<dbReference type="OMA" id="KCHRPRH"/>
<dbReference type="STRING" id="13616.ENSMODP00000004977"/>
<keyword evidence="7" id="KW-0675">Receptor</keyword>
<dbReference type="GO" id="GO:0007186">
    <property type="term" value="P:G protein-coupled receptor signaling pathway"/>
    <property type="evidence" value="ECO:0000318"/>
    <property type="project" value="GO_Central"/>
</dbReference>
<dbReference type="InterPro" id="IPR017452">
    <property type="entry name" value="GPCR_Rhodpsn_7TM"/>
</dbReference>
<feature type="transmembrane region" description="Helical" evidence="10">
    <location>
        <begin position="249"/>
        <end position="266"/>
    </location>
</feature>
<evidence type="ECO:0000313" key="13">
    <source>
        <dbReference type="Proteomes" id="UP000002280"/>
    </source>
</evidence>
<dbReference type="PRINTS" id="PR02110">
    <property type="entry name" value="MRGPCRD"/>
</dbReference>
<dbReference type="AlphaFoldDB" id="F7C3W6"/>
<dbReference type="PRINTS" id="PR02108">
    <property type="entry name" value="MRGPCRFAMILY"/>
</dbReference>
<reference evidence="12" key="3">
    <citation type="submission" date="2025-09" db="UniProtKB">
        <authorList>
            <consortium name="Ensembl"/>
        </authorList>
    </citation>
    <scope>IDENTIFICATION</scope>
</reference>
<keyword evidence="9" id="KW-0807">Transducer</keyword>
<dbReference type="GeneTree" id="ENSGT01030000234639"/>
<dbReference type="FunFam" id="1.20.1070.10:FF:000134">
    <property type="entry name" value="proto-oncogene Mas"/>
    <property type="match status" value="1"/>
</dbReference>
<evidence type="ECO:0000256" key="3">
    <source>
        <dbReference type="ARBA" id="ARBA00022692"/>
    </source>
</evidence>
<accession>F7C3W6</accession>
<feature type="transmembrane region" description="Helical" evidence="10">
    <location>
        <begin position="131"/>
        <end position="153"/>
    </location>
</feature>
<reference evidence="12" key="2">
    <citation type="submission" date="2025-08" db="UniProtKB">
        <authorList>
            <consortium name="Ensembl"/>
        </authorList>
    </citation>
    <scope>IDENTIFICATION</scope>
</reference>
<evidence type="ECO:0000256" key="5">
    <source>
        <dbReference type="ARBA" id="ARBA00023040"/>
    </source>
</evidence>
<sequence length="302" mass="34688">VAQSNVTDFATNINASHERIAVLIVFLSLCGLAGNGTISWFLGFSMRKNPYSVYIFNLAITDFLFLFCMALSSILNRPESGHWPPYVFEILRRIRLFFYTLGLSLLAAISIQRCISVLFPIWYRCHRPKHLSTLVCAGLWVLAILENLVAIYFCVVQNQDMNSCKKVDIFFAVLILGIFTPVMCISGLALFIKVQRVSRRRQPARLYITVLVTILVFLICALPLALYWFVLSWVIQDKRLCGPIYDVTKIFSCVNSTANPIIYYLVGRQRKRRLHEPLRVVLERALVDHNPWRDQREKCSAS</sequence>
<dbReference type="Proteomes" id="UP000002280">
    <property type="component" value="Chromosome 5"/>
</dbReference>
<feature type="domain" description="G-protein coupled receptors family 1 profile" evidence="11">
    <location>
        <begin position="34"/>
        <end position="263"/>
    </location>
</feature>
<dbReference type="FunCoup" id="F7C3W6">
    <property type="interactions" value="112"/>
</dbReference>
<evidence type="ECO:0000256" key="7">
    <source>
        <dbReference type="ARBA" id="ARBA00023170"/>
    </source>
</evidence>
<comment type="subcellular location">
    <subcellularLocation>
        <location evidence="1">Cell membrane</location>
        <topology evidence="1">Multi-pass membrane protein</topology>
    </subcellularLocation>
</comment>
<name>F7C3W6_MONDO</name>
<dbReference type="GO" id="GO:0005886">
    <property type="term" value="C:plasma membrane"/>
    <property type="evidence" value="ECO:0000318"/>
    <property type="project" value="GO_Central"/>
</dbReference>
<evidence type="ECO:0000256" key="10">
    <source>
        <dbReference type="SAM" id="Phobius"/>
    </source>
</evidence>
<dbReference type="InterPro" id="IPR026232">
    <property type="entry name" value="MRGPCRD"/>
</dbReference>
<dbReference type="PROSITE" id="PS50262">
    <property type="entry name" value="G_PROTEIN_RECEP_F1_2"/>
    <property type="match status" value="1"/>
</dbReference>
<reference evidence="12 13" key="1">
    <citation type="journal article" date="2007" name="Nature">
        <title>Genome of the marsupial Monodelphis domestica reveals innovation in non-coding sequences.</title>
        <authorList>
            <person name="Mikkelsen T.S."/>
            <person name="Wakefield M.J."/>
            <person name="Aken B."/>
            <person name="Amemiya C.T."/>
            <person name="Chang J.L."/>
            <person name="Duke S."/>
            <person name="Garber M."/>
            <person name="Gentles A.J."/>
            <person name="Goodstadt L."/>
            <person name="Heger A."/>
            <person name="Jurka J."/>
            <person name="Kamal M."/>
            <person name="Mauceli E."/>
            <person name="Searle S.M."/>
            <person name="Sharpe T."/>
            <person name="Baker M.L."/>
            <person name="Batzer M.A."/>
            <person name="Benos P.V."/>
            <person name="Belov K."/>
            <person name="Clamp M."/>
            <person name="Cook A."/>
            <person name="Cuff J."/>
            <person name="Das R."/>
            <person name="Davidow L."/>
            <person name="Deakin J.E."/>
            <person name="Fazzari M.J."/>
            <person name="Glass J.L."/>
            <person name="Grabherr M."/>
            <person name="Greally J.M."/>
            <person name="Gu W."/>
            <person name="Hore T.A."/>
            <person name="Huttley G.A."/>
            <person name="Kleber M."/>
            <person name="Jirtle R.L."/>
            <person name="Koina E."/>
            <person name="Lee J.T."/>
            <person name="Mahony S."/>
            <person name="Marra M.A."/>
            <person name="Miller R.D."/>
            <person name="Nicholls R.D."/>
            <person name="Oda M."/>
            <person name="Papenfuss A.T."/>
            <person name="Parra Z.E."/>
            <person name="Pollock D.D."/>
            <person name="Ray D.A."/>
            <person name="Schein J.E."/>
            <person name="Speed T.P."/>
            <person name="Thompson K."/>
            <person name="VandeBerg J.L."/>
            <person name="Wade C.M."/>
            <person name="Walker J.A."/>
            <person name="Waters P.D."/>
            <person name="Webber C."/>
            <person name="Weidman J.R."/>
            <person name="Xie X."/>
            <person name="Zody M.C."/>
            <person name="Baldwin J."/>
            <person name="Abdouelleil A."/>
            <person name="Abdulkadir J."/>
            <person name="Abebe A."/>
            <person name="Abera B."/>
            <person name="Abreu J."/>
            <person name="Acer S.C."/>
            <person name="Aftuck L."/>
            <person name="Alexander A."/>
            <person name="An P."/>
            <person name="Anderson E."/>
            <person name="Anderson S."/>
            <person name="Arachi H."/>
            <person name="Azer M."/>
            <person name="Bachantsang P."/>
            <person name="Barry A."/>
            <person name="Bayul T."/>
            <person name="Berlin A."/>
            <person name="Bessette D."/>
            <person name="Bloom T."/>
            <person name="Bloom T."/>
            <person name="Boguslavskiy L."/>
            <person name="Bonnet C."/>
            <person name="Boukhgalter B."/>
            <person name="Bourzgui I."/>
            <person name="Brown A."/>
            <person name="Cahill P."/>
            <person name="Channer S."/>
            <person name="Cheshatsang Y."/>
            <person name="Chuda L."/>
            <person name="Citroen M."/>
            <person name="Collymore A."/>
            <person name="Cooke P."/>
            <person name="Costello M."/>
            <person name="D'Aco K."/>
            <person name="Daza R."/>
            <person name="De Haan G."/>
            <person name="DeGray S."/>
            <person name="DeMaso C."/>
            <person name="Dhargay N."/>
            <person name="Dooley K."/>
            <person name="Dooley E."/>
            <person name="Doricent M."/>
            <person name="Dorje P."/>
            <person name="Dorjee K."/>
            <person name="Dupes A."/>
            <person name="Elong R."/>
            <person name="Falk J."/>
            <person name="Farina A."/>
            <person name="Faro S."/>
            <person name="Ferguson D."/>
            <person name="Fisher S."/>
            <person name="Foley C.D."/>
            <person name="Franke A."/>
            <person name="Friedrich D."/>
            <person name="Gadbois L."/>
            <person name="Gearin G."/>
            <person name="Gearin C.R."/>
            <person name="Giannoukos G."/>
            <person name="Goode T."/>
            <person name="Graham J."/>
            <person name="Grandbois E."/>
            <person name="Grewal S."/>
            <person name="Gyaltsen K."/>
            <person name="Hafez N."/>
            <person name="Hagos B."/>
            <person name="Hall J."/>
            <person name="Henson C."/>
            <person name="Hollinger A."/>
            <person name="Honan T."/>
            <person name="Huard M.D."/>
            <person name="Hughes L."/>
            <person name="Hurhula B."/>
            <person name="Husby M.E."/>
            <person name="Kamat A."/>
            <person name="Kanga B."/>
            <person name="Kashin S."/>
            <person name="Khazanovich D."/>
            <person name="Kisner P."/>
            <person name="Lance K."/>
            <person name="Lara M."/>
            <person name="Lee W."/>
            <person name="Lennon N."/>
            <person name="Letendre F."/>
            <person name="LeVine R."/>
            <person name="Lipovsky A."/>
            <person name="Liu X."/>
            <person name="Liu J."/>
            <person name="Liu S."/>
            <person name="Lokyitsang T."/>
            <person name="Lokyitsang Y."/>
            <person name="Lubonja R."/>
            <person name="Lui A."/>
            <person name="MacDonald P."/>
            <person name="Magnisalis V."/>
            <person name="Maru K."/>
            <person name="Matthews C."/>
            <person name="McCusker W."/>
            <person name="McDonough S."/>
            <person name="Mehta T."/>
            <person name="Meldrim J."/>
            <person name="Meneus L."/>
            <person name="Mihai O."/>
            <person name="Mihalev A."/>
            <person name="Mihova T."/>
            <person name="Mittelman R."/>
            <person name="Mlenga V."/>
            <person name="Montmayeur A."/>
            <person name="Mulrain L."/>
            <person name="Navidi A."/>
            <person name="Naylor J."/>
            <person name="Negash T."/>
            <person name="Nguyen T."/>
            <person name="Nguyen N."/>
            <person name="Nicol R."/>
            <person name="Norbu C."/>
            <person name="Norbu N."/>
            <person name="Novod N."/>
            <person name="O'Neill B."/>
            <person name="Osman S."/>
            <person name="Markiewicz E."/>
            <person name="Oyono O.L."/>
            <person name="Patti C."/>
            <person name="Phunkhang P."/>
            <person name="Pierre F."/>
            <person name="Priest M."/>
            <person name="Raghuraman S."/>
            <person name="Rege F."/>
            <person name="Reyes R."/>
            <person name="Rise C."/>
            <person name="Rogov P."/>
            <person name="Ross K."/>
            <person name="Ryan E."/>
            <person name="Settipalli S."/>
            <person name="Shea T."/>
            <person name="Sherpa N."/>
            <person name="Shi L."/>
            <person name="Shih D."/>
            <person name="Sparrow T."/>
            <person name="Spaulding J."/>
            <person name="Stalker J."/>
            <person name="Stange-Thomann N."/>
            <person name="Stavropoulos S."/>
            <person name="Stone C."/>
            <person name="Strader C."/>
            <person name="Tesfaye S."/>
            <person name="Thomson T."/>
            <person name="Thoulutsang Y."/>
            <person name="Thoulutsang D."/>
            <person name="Topham K."/>
            <person name="Topping I."/>
            <person name="Tsamla T."/>
            <person name="Vassiliev H."/>
            <person name="Vo A."/>
            <person name="Wangchuk T."/>
            <person name="Wangdi T."/>
            <person name="Weiand M."/>
            <person name="Wilkinson J."/>
            <person name="Wilson A."/>
            <person name="Yadav S."/>
            <person name="Young G."/>
            <person name="Yu Q."/>
            <person name="Zembek L."/>
            <person name="Zhong D."/>
            <person name="Zimmer A."/>
            <person name="Zwirko Z."/>
            <person name="Jaffe D.B."/>
            <person name="Alvarez P."/>
            <person name="Brockman W."/>
            <person name="Butler J."/>
            <person name="Chin C."/>
            <person name="Gnerre S."/>
            <person name="MacCallum I."/>
            <person name="Graves J.A."/>
            <person name="Ponting C.P."/>
            <person name="Breen M."/>
            <person name="Samollow P.B."/>
            <person name="Lander E.S."/>
            <person name="Lindblad-Toh K."/>
        </authorList>
    </citation>
    <scope>NUCLEOTIDE SEQUENCE [LARGE SCALE GENOMIC DNA]</scope>
</reference>